<dbReference type="EMBL" id="LGLN01000073">
    <property type="protein sequence ID" value="KPC26589.1"/>
    <property type="molecule type" value="Genomic_DNA"/>
</dbReference>
<dbReference type="AlphaFoldDB" id="A0A0N0GDM5"/>
<reference evidence="1 2" key="2">
    <citation type="submission" date="2015-10" db="EMBL/GenBank/DDBJ databases">
        <title>Comparative genomics and high-throughput reverse genetic screens identify a new phytobacterial MAMP and an Arabidopsis receptor required for immune elicitation.</title>
        <authorList>
            <person name="Mott G.A."/>
            <person name="Thakur S."/>
            <person name="Wang P.W."/>
            <person name="Desveaux D."/>
            <person name="Guttman D.S."/>
        </authorList>
    </citation>
    <scope>NUCLEOTIDE SEQUENCE [LARGE SCALE GENOMIC DNA]</scope>
    <source>
        <strain evidence="1 2">0788_9</strain>
    </source>
</reference>
<comment type="caution">
    <text evidence="1">The sequence shown here is derived from an EMBL/GenBank/DDBJ whole genome shotgun (WGS) entry which is preliminary data.</text>
</comment>
<reference evidence="1 2" key="1">
    <citation type="submission" date="2015-07" db="EMBL/GenBank/DDBJ databases">
        <authorList>
            <person name="Noorani M."/>
        </authorList>
    </citation>
    <scope>NUCLEOTIDE SEQUENCE [LARGE SCALE GENOMIC DNA]</scope>
    <source>
        <strain evidence="1 2">0788_9</strain>
    </source>
</reference>
<evidence type="ECO:0000313" key="1">
    <source>
        <dbReference type="EMBL" id="KPC26589.1"/>
    </source>
</evidence>
<sequence length="69" mass="7876">MHDCSERDGHHRFAGTHLGIDDASLLILIQQKRGNCLDYLSLRWEGLSFETVHHPLPSRIVDAGIDRRV</sequence>
<organism evidence="1 2">
    <name type="scientific">Pseudomonas syringae pv. cilantro</name>
    <dbReference type="NCBI Taxonomy" id="81035"/>
    <lineage>
        <taxon>Bacteria</taxon>
        <taxon>Pseudomonadati</taxon>
        <taxon>Pseudomonadota</taxon>
        <taxon>Gammaproteobacteria</taxon>
        <taxon>Pseudomonadales</taxon>
        <taxon>Pseudomonadaceae</taxon>
        <taxon>Pseudomonas</taxon>
        <taxon>Pseudomonas syringae</taxon>
    </lineage>
</organism>
<evidence type="ECO:0000313" key="2">
    <source>
        <dbReference type="Proteomes" id="UP000037891"/>
    </source>
</evidence>
<dbReference type="Proteomes" id="UP000037891">
    <property type="component" value="Unassembled WGS sequence"/>
</dbReference>
<name>A0A0N0GDM5_PSESX</name>
<dbReference type="PATRIC" id="fig|81035.3.peg.5483"/>
<accession>A0A0N0GDM5</accession>
<gene>
    <name evidence="1" type="ORF">ABJ99_5095</name>
</gene>
<proteinExistence type="predicted"/>
<protein>
    <submittedName>
        <fullName evidence="1">Uncharacterized protein</fullName>
    </submittedName>
</protein>